<dbReference type="PROSITE" id="PS51787">
    <property type="entry name" value="LON_N"/>
    <property type="match status" value="1"/>
</dbReference>
<dbReference type="EMBL" id="JAVRHP010000058">
    <property type="protein sequence ID" value="MDT0650740.1"/>
    <property type="molecule type" value="Genomic_DNA"/>
</dbReference>
<dbReference type="InterPro" id="IPR020568">
    <property type="entry name" value="Ribosomal_Su5_D2-typ_SF"/>
</dbReference>
<protein>
    <recommendedName>
        <fullName evidence="9 10">Lon protease</fullName>
        <ecNumber evidence="9 10">3.4.21.53</ecNumber>
    </recommendedName>
    <alternativeName>
        <fullName evidence="9">ATP-dependent protease La</fullName>
    </alternativeName>
</protein>
<dbReference type="NCBIfam" id="TIGR00763">
    <property type="entry name" value="lon"/>
    <property type="match status" value="1"/>
</dbReference>
<dbReference type="PANTHER" id="PTHR10046">
    <property type="entry name" value="ATP DEPENDENT LON PROTEASE FAMILY MEMBER"/>
    <property type="match status" value="1"/>
</dbReference>
<dbReference type="SUPFAM" id="SSF54211">
    <property type="entry name" value="Ribosomal protein S5 domain 2-like"/>
    <property type="match status" value="1"/>
</dbReference>
<dbReference type="InterPro" id="IPR014721">
    <property type="entry name" value="Ribsml_uS5_D2-typ_fold_subgr"/>
</dbReference>
<dbReference type="InterPro" id="IPR008269">
    <property type="entry name" value="Lon_proteolytic"/>
</dbReference>
<dbReference type="Pfam" id="PF05362">
    <property type="entry name" value="Lon_C"/>
    <property type="match status" value="1"/>
</dbReference>
<dbReference type="Pfam" id="PF00004">
    <property type="entry name" value="AAA"/>
    <property type="match status" value="1"/>
</dbReference>
<evidence type="ECO:0000256" key="2">
    <source>
        <dbReference type="ARBA" id="ARBA00022490"/>
    </source>
</evidence>
<keyword evidence="7 9" id="KW-0067">ATP-binding</keyword>
<dbReference type="SUPFAM" id="SSF52540">
    <property type="entry name" value="P-loop containing nucleoside triphosphate hydrolases"/>
    <property type="match status" value="1"/>
</dbReference>
<dbReference type="InterPro" id="IPR027065">
    <property type="entry name" value="Lon_Prtase"/>
</dbReference>
<dbReference type="PROSITE" id="PS01046">
    <property type="entry name" value="LON_SER"/>
    <property type="match status" value="1"/>
</dbReference>
<dbReference type="InterPro" id="IPR003111">
    <property type="entry name" value="Lon_prtase_N"/>
</dbReference>
<evidence type="ECO:0000313" key="16">
    <source>
        <dbReference type="Proteomes" id="UP001248819"/>
    </source>
</evidence>
<dbReference type="InterPro" id="IPR003593">
    <property type="entry name" value="AAA+_ATPase"/>
</dbReference>
<dbReference type="InterPro" id="IPR015947">
    <property type="entry name" value="PUA-like_sf"/>
</dbReference>
<keyword evidence="8 9" id="KW-0346">Stress response</keyword>
<dbReference type="SUPFAM" id="SSF88697">
    <property type="entry name" value="PUA domain-like"/>
    <property type="match status" value="1"/>
</dbReference>
<evidence type="ECO:0000256" key="10">
    <source>
        <dbReference type="PIRNR" id="PIRNR001174"/>
    </source>
</evidence>
<dbReference type="CDD" id="cd19500">
    <property type="entry name" value="RecA-like_Lon"/>
    <property type="match status" value="1"/>
</dbReference>
<dbReference type="InterPro" id="IPR008268">
    <property type="entry name" value="Peptidase_S16_AS"/>
</dbReference>
<dbReference type="Gene3D" id="1.20.5.5270">
    <property type="match status" value="1"/>
</dbReference>
<feature type="domain" description="Lon N-terminal" evidence="14">
    <location>
        <begin position="44"/>
        <end position="239"/>
    </location>
</feature>
<dbReference type="InterPro" id="IPR003959">
    <property type="entry name" value="ATPase_AAA_core"/>
</dbReference>
<evidence type="ECO:0000256" key="1">
    <source>
        <dbReference type="ARBA" id="ARBA00004496"/>
    </source>
</evidence>
<dbReference type="PROSITE" id="PS51786">
    <property type="entry name" value="LON_PROTEOLYTIC"/>
    <property type="match status" value="1"/>
</dbReference>
<dbReference type="InterPro" id="IPR054594">
    <property type="entry name" value="Lon_lid"/>
</dbReference>
<evidence type="ECO:0000256" key="8">
    <source>
        <dbReference type="ARBA" id="ARBA00023016"/>
    </source>
</evidence>
<dbReference type="Gene3D" id="1.10.8.60">
    <property type="match status" value="1"/>
</dbReference>
<dbReference type="SMART" id="SM00464">
    <property type="entry name" value="LON"/>
    <property type="match status" value="1"/>
</dbReference>
<keyword evidence="5 9" id="KW-0378">Hydrolase</keyword>
<reference evidence="15 16" key="1">
    <citation type="submission" date="2023-09" db="EMBL/GenBank/DDBJ databases">
        <authorList>
            <person name="Rey-Velasco X."/>
        </authorList>
    </citation>
    <scope>NUCLEOTIDE SEQUENCE [LARGE SCALE GENOMIC DNA]</scope>
    <source>
        <strain evidence="15 16">F297</strain>
    </source>
</reference>
<evidence type="ECO:0000313" key="15">
    <source>
        <dbReference type="EMBL" id="MDT0650740.1"/>
    </source>
</evidence>
<evidence type="ECO:0000256" key="3">
    <source>
        <dbReference type="ARBA" id="ARBA00022670"/>
    </source>
</evidence>
<feature type="active site" evidence="9 11">
    <location>
        <position position="756"/>
    </location>
</feature>
<comment type="induction">
    <text evidence="9">By heat shock.</text>
</comment>
<comment type="catalytic activity">
    <reaction evidence="9 10 11">
        <text>Hydrolysis of proteins in presence of ATP.</text>
        <dbReference type="EC" id="3.4.21.53"/>
    </reaction>
</comment>
<comment type="caution">
    <text evidence="15">The sequence shown here is derived from an EMBL/GenBank/DDBJ whole genome shotgun (WGS) entry which is preliminary data.</text>
</comment>
<comment type="subunit">
    <text evidence="9 10">Homohexamer. Organized in a ring with a central cavity.</text>
</comment>
<gene>
    <name evidence="9 15" type="primary">lon</name>
    <name evidence="15" type="ORF">RM529_11315</name>
</gene>
<evidence type="ECO:0000256" key="11">
    <source>
        <dbReference type="PROSITE-ProRule" id="PRU01122"/>
    </source>
</evidence>
<name>A0ABU3CXX3_9FLAO</name>
<dbReference type="InterPro" id="IPR004815">
    <property type="entry name" value="Lon_bac/euk-typ"/>
</dbReference>
<keyword evidence="6 9" id="KW-0720">Serine protease</keyword>
<feature type="active site" evidence="9 11">
    <location>
        <position position="713"/>
    </location>
</feature>
<comment type="function">
    <text evidence="9">ATP-dependent serine protease that mediates the selective degradation of mutant and abnormal proteins as well as certain short-lived regulatory proteins. Required for cellular homeostasis and for survival from DNA damage and developmental changes induced by stress. Degrades polypeptides processively to yield small peptide fragments that are 5 to 10 amino acids long. Binds to DNA in a double-stranded, site-specific manner.</text>
</comment>
<dbReference type="Gene3D" id="3.30.230.10">
    <property type="match status" value="1"/>
</dbReference>
<evidence type="ECO:0000256" key="4">
    <source>
        <dbReference type="ARBA" id="ARBA00022741"/>
    </source>
</evidence>
<dbReference type="InterPro" id="IPR046336">
    <property type="entry name" value="Lon_prtase_N_sf"/>
</dbReference>
<dbReference type="Pfam" id="PF22667">
    <property type="entry name" value="Lon_lid"/>
    <property type="match status" value="1"/>
</dbReference>
<evidence type="ECO:0000256" key="12">
    <source>
        <dbReference type="RuleBase" id="RU000591"/>
    </source>
</evidence>
<dbReference type="InterPro" id="IPR027417">
    <property type="entry name" value="P-loop_NTPase"/>
</dbReference>
<dbReference type="Gene3D" id="1.20.58.1480">
    <property type="match status" value="1"/>
</dbReference>
<dbReference type="InterPro" id="IPR027543">
    <property type="entry name" value="Lon_bac"/>
</dbReference>
<evidence type="ECO:0000256" key="5">
    <source>
        <dbReference type="ARBA" id="ARBA00022801"/>
    </source>
</evidence>
<evidence type="ECO:0000259" key="14">
    <source>
        <dbReference type="PROSITE" id="PS51787"/>
    </source>
</evidence>
<keyword evidence="3 9" id="KW-0645">Protease</keyword>
<feature type="domain" description="Lon proteolytic" evidence="13">
    <location>
        <begin position="626"/>
        <end position="807"/>
    </location>
</feature>
<dbReference type="GO" id="GO:0004252">
    <property type="term" value="F:serine-type endopeptidase activity"/>
    <property type="evidence" value="ECO:0007669"/>
    <property type="project" value="UniProtKB-EC"/>
</dbReference>
<dbReference type="HAMAP" id="MF_01973">
    <property type="entry name" value="lon_bact"/>
    <property type="match status" value="1"/>
</dbReference>
<dbReference type="EC" id="3.4.21.53" evidence="9 10"/>
<dbReference type="PRINTS" id="PR00830">
    <property type="entry name" value="ENDOLAPTASE"/>
</dbReference>
<dbReference type="SMART" id="SM00382">
    <property type="entry name" value="AAA"/>
    <property type="match status" value="1"/>
</dbReference>
<dbReference type="RefSeq" id="WP_311484908.1">
    <property type="nucleotide sequence ID" value="NZ_JAVRHP010000058.1"/>
</dbReference>
<evidence type="ECO:0000256" key="7">
    <source>
        <dbReference type="ARBA" id="ARBA00022840"/>
    </source>
</evidence>
<proteinExistence type="evidence at transcript level"/>
<organism evidence="15 16">
    <name type="scientific">Autumnicola edwardsiae</name>
    <dbReference type="NCBI Taxonomy" id="3075594"/>
    <lineage>
        <taxon>Bacteria</taxon>
        <taxon>Pseudomonadati</taxon>
        <taxon>Bacteroidota</taxon>
        <taxon>Flavobacteriia</taxon>
        <taxon>Flavobacteriales</taxon>
        <taxon>Flavobacteriaceae</taxon>
        <taxon>Autumnicola</taxon>
    </lineage>
</organism>
<evidence type="ECO:0000256" key="6">
    <source>
        <dbReference type="ARBA" id="ARBA00022825"/>
    </source>
</evidence>
<dbReference type="Gene3D" id="3.40.50.300">
    <property type="entry name" value="P-loop containing nucleotide triphosphate hydrolases"/>
    <property type="match status" value="1"/>
</dbReference>
<keyword evidence="4 9" id="KW-0547">Nucleotide-binding</keyword>
<sequence length="816" mass="91882">MANQKFTNLDSLSLQGIDEDAELIPLMTPEDEEEINREDLPESLPILPLRNTVLFPGVVIPITAGRDASIKLINEANNGSKIIGVVSQKDEEVENPSVKDINQIGVVARILRVLKMPDGNTTVIIQGKKRFKISEIVNEDPYLTANIEEVPEARPAVDNEEFSAITESIKELALQIVKGSPNIPSEASFAIKNIESSSFLINFVSANMNLTVEEKQKLLETNDLKDRALSTLRYMNVEFQKLELKNDIQSKVQSDMSQQQREYFLHQQMKTIQEELGGVSHEDEIEEMRIRSKKKKWDEDVQTHFEKELSKMQRMNPQVAEYSIQRNYLDLYLDLPWNEFSKDKFDLKRAKKILDRDHYGLDDVKRRIIEYLAVLKLRNDMKSPILCLYGPPGVGKTSLGKSVAEALGREYVRISLGGLRDEAEIRGHRKTYIGAMPGRIIQSLKKAGTSNPVFVLDEIDKLSIGNAGDPSSALLEVLDPEQNSEFHDNFLEMGYDLSKVMFIATSNTLQTIQPALRDRMEIINVTGYTIEEKVEIAKRHLLPKQLEEHGMTKDHIKIGKSQLEKIVEGYTRESGVRGLEKQIAKMVRHGAKSIAMEEEYNIKVTDEDIIEVLGSPKMQRDKYENNDVAGVVTGLAWTQVGGDILFIESILSKGKGNLNITGNLGKVMKESATIAMEYIKANAEQLGIIPSIFDQYNVHIHVPEGATPKDGPSAGITMLTSLVSLFTQRKVKKSIAMTGEITLRGKVLPVGGIKEKILAAKRARVKEIILCEENERDIKEIKEDYLKGLKFHYVRDMSEVIDIAITKQKVTNAKKL</sequence>
<dbReference type="Pfam" id="PF02190">
    <property type="entry name" value="LON_substr_bdg"/>
    <property type="match status" value="1"/>
</dbReference>
<feature type="binding site" evidence="9">
    <location>
        <begin position="390"/>
        <end position="397"/>
    </location>
    <ligand>
        <name>ATP</name>
        <dbReference type="ChEBI" id="CHEBI:30616"/>
    </ligand>
</feature>
<evidence type="ECO:0000256" key="9">
    <source>
        <dbReference type="HAMAP-Rule" id="MF_01973"/>
    </source>
</evidence>
<dbReference type="Proteomes" id="UP001248819">
    <property type="component" value="Unassembled WGS sequence"/>
</dbReference>
<comment type="subcellular location">
    <subcellularLocation>
        <location evidence="1 9 10">Cytoplasm</location>
    </subcellularLocation>
</comment>
<accession>A0ABU3CXX3</accession>
<dbReference type="PIRSF" id="PIRSF001174">
    <property type="entry name" value="Lon_proteas"/>
    <property type="match status" value="1"/>
</dbReference>
<keyword evidence="16" id="KW-1185">Reference proteome</keyword>
<comment type="similarity">
    <text evidence="9 10 11 12">Belongs to the peptidase S16 family.</text>
</comment>
<dbReference type="Gene3D" id="2.30.130.40">
    <property type="entry name" value="LON domain-like"/>
    <property type="match status" value="1"/>
</dbReference>
<evidence type="ECO:0000259" key="13">
    <source>
        <dbReference type="PROSITE" id="PS51786"/>
    </source>
</evidence>
<keyword evidence="2 9" id="KW-0963">Cytoplasm</keyword>